<dbReference type="AlphaFoldDB" id="B6IHB9"/>
<protein>
    <submittedName>
        <fullName evidence="1">Protein CBG25848</fullName>
    </submittedName>
</protein>
<dbReference type="Proteomes" id="UP000008549">
    <property type="component" value="Unassembled WGS sequence"/>
</dbReference>
<organism evidence="1 2">
    <name type="scientific">Caenorhabditis briggsae</name>
    <dbReference type="NCBI Taxonomy" id="6238"/>
    <lineage>
        <taxon>Eukaryota</taxon>
        <taxon>Metazoa</taxon>
        <taxon>Ecdysozoa</taxon>
        <taxon>Nematoda</taxon>
        <taxon>Chromadorea</taxon>
        <taxon>Rhabditida</taxon>
        <taxon>Rhabditina</taxon>
        <taxon>Rhabditomorpha</taxon>
        <taxon>Rhabditoidea</taxon>
        <taxon>Rhabditidae</taxon>
        <taxon>Peloderinae</taxon>
        <taxon>Caenorhabditis</taxon>
    </lineage>
</organism>
<keyword evidence="2" id="KW-1185">Reference proteome</keyword>
<dbReference type="EMBL" id="HE601284">
    <property type="protein sequence ID" value="CAR99299.1"/>
    <property type="molecule type" value="Genomic_DNA"/>
</dbReference>
<name>B6IHB9_CAEBR</name>
<proteinExistence type="predicted"/>
<evidence type="ECO:0000313" key="2">
    <source>
        <dbReference type="Proteomes" id="UP000008549"/>
    </source>
</evidence>
<dbReference type="InParanoid" id="B6IHB9"/>
<reference evidence="1 2" key="1">
    <citation type="journal article" date="2003" name="PLoS Biol.">
        <title>The genome sequence of Caenorhabditis briggsae: a platform for comparative genomics.</title>
        <authorList>
            <person name="Stein L.D."/>
            <person name="Bao Z."/>
            <person name="Blasiar D."/>
            <person name="Blumenthal T."/>
            <person name="Brent M.R."/>
            <person name="Chen N."/>
            <person name="Chinwalla A."/>
            <person name="Clarke L."/>
            <person name="Clee C."/>
            <person name="Coghlan A."/>
            <person name="Coulson A."/>
            <person name="D'Eustachio P."/>
            <person name="Fitch D.H."/>
            <person name="Fulton L.A."/>
            <person name="Fulton R.E."/>
            <person name="Griffiths-Jones S."/>
            <person name="Harris T.W."/>
            <person name="Hillier L.W."/>
            <person name="Kamath R."/>
            <person name="Kuwabara P.E."/>
            <person name="Mardis E.R."/>
            <person name="Marra M.A."/>
            <person name="Miner T.L."/>
            <person name="Minx P."/>
            <person name="Mullikin J.C."/>
            <person name="Plumb R.W."/>
            <person name="Rogers J."/>
            <person name="Schein J.E."/>
            <person name="Sohrmann M."/>
            <person name="Spieth J."/>
            <person name="Stajich J.E."/>
            <person name="Wei C."/>
            <person name="Willey D."/>
            <person name="Wilson R.K."/>
            <person name="Durbin R."/>
            <person name="Waterston R.H."/>
        </authorList>
    </citation>
    <scope>NUCLEOTIDE SEQUENCE [LARGE SCALE GENOMIC DNA]</scope>
    <source>
        <strain evidence="1 2">AF16</strain>
    </source>
</reference>
<evidence type="ECO:0000313" key="1">
    <source>
        <dbReference type="EMBL" id="CAR99299.1"/>
    </source>
</evidence>
<dbReference type="KEGG" id="cbr:CBG_25848"/>
<sequence length="18" mass="2164">MDIHLTHHLLRNFNTIGM</sequence>
<accession>B6IHB9</accession>
<dbReference type="RefSeq" id="XP_045098863.1">
    <property type="nucleotide sequence ID" value="XM_045243664.1"/>
</dbReference>
<dbReference type="CTD" id="68917330"/>
<gene>
    <name evidence="1" type="ORF">CBG25848</name>
    <name evidence="1" type="ORF">CBG_25848</name>
</gene>
<dbReference type="GeneID" id="68917330"/>
<reference evidence="1 2" key="2">
    <citation type="journal article" date="2011" name="PLoS Genet.">
        <title>Caenorhabditis briggsae recombinant inbred line genotypes reveal inter-strain incompatibility and the evolution of recombination.</title>
        <authorList>
            <person name="Ross J.A."/>
            <person name="Koboldt D.C."/>
            <person name="Staisch J.E."/>
            <person name="Chamberlin H.M."/>
            <person name="Gupta B.P."/>
            <person name="Miller R.D."/>
            <person name="Baird S.E."/>
            <person name="Haag E.S."/>
        </authorList>
    </citation>
    <scope>NUCLEOTIDE SEQUENCE [LARGE SCALE GENOMIC DNA]</scope>
    <source>
        <strain evidence="1 2">AF16</strain>
    </source>
</reference>